<sequence>MIDQIAALNTLRKELPDAIGWTTFGPYLFHAPAEMVTGDNRYVCTHIAIYNESDTTLTDVRLLYCGNFTFTPRITYSRHEAAVKWQHNAEDKELLLRGIPPNETVDISIYNPQDFEVVQVLVHGKKITDFMTRRALAKAFPTPLRWRIALTLMCVFGFSVLSYTSWQTYNMVKSNSDYELLSSIPKGFSGCQPYVYDNPPDGSGEKQLERLIKQESRWLNFILAMNNAEDTNELHIKDRVVLCKELKKS</sequence>
<evidence type="ECO:0000256" key="1">
    <source>
        <dbReference type="SAM" id="Phobius"/>
    </source>
</evidence>
<gene>
    <name evidence="2" type="ORF">I8747_28190</name>
</gene>
<accession>A0AAJ0ZPM8</accession>
<proteinExistence type="predicted"/>
<evidence type="ECO:0000313" key="2">
    <source>
        <dbReference type="EMBL" id="MBU4636700.1"/>
    </source>
</evidence>
<reference evidence="2" key="1">
    <citation type="submission" date="2020-12" db="EMBL/GenBank/DDBJ databases">
        <title>Generalized mutagenesis with transposon Tn5. A laboratory procedure for the identification of genes responsible for a bacterial phenotype and its regulation, illustrated with phenazine production in Pseudomonas chlororaphis.</title>
        <authorList>
            <person name="Muzio F."/>
            <person name="Sobrero P."/>
            <person name="Agaras B."/>
            <person name="Valverde C."/>
        </authorList>
    </citation>
    <scope>NUCLEOTIDE SEQUENCE</scope>
    <source>
        <strain evidence="2">SMMP3</strain>
    </source>
</reference>
<dbReference type="AlphaFoldDB" id="A0AAJ0ZPM8"/>
<dbReference type="Proteomes" id="UP000787568">
    <property type="component" value="Unassembled WGS sequence"/>
</dbReference>
<feature type="transmembrane region" description="Helical" evidence="1">
    <location>
        <begin position="148"/>
        <end position="166"/>
    </location>
</feature>
<dbReference type="EMBL" id="JAEEFW010000011">
    <property type="protein sequence ID" value="MBU4636700.1"/>
    <property type="molecule type" value="Genomic_DNA"/>
</dbReference>
<protein>
    <submittedName>
        <fullName evidence="2">Uncharacterized protein</fullName>
    </submittedName>
</protein>
<comment type="caution">
    <text evidence="2">The sequence shown here is derived from an EMBL/GenBank/DDBJ whole genome shotgun (WGS) entry which is preliminary data.</text>
</comment>
<dbReference type="RefSeq" id="WP_124334022.1">
    <property type="nucleotide sequence ID" value="NZ_CP027717.1"/>
</dbReference>
<name>A0AAJ0ZPM8_9PSED</name>
<organism evidence="2 3">
    <name type="scientific">Pseudomonas chlororaphis subsp. aurantiaca</name>
    <dbReference type="NCBI Taxonomy" id="86192"/>
    <lineage>
        <taxon>Bacteria</taxon>
        <taxon>Pseudomonadati</taxon>
        <taxon>Pseudomonadota</taxon>
        <taxon>Gammaproteobacteria</taxon>
        <taxon>Pseudomonadales</taxon>
        <taxon>Pseudomonadaceae</taxon>
        <taxon>Pseudomonas</taxon>
    </lineage>
</organism>
<evidence type="ECO:0000313" key="3">
    <source>
        <dbReference type="Proteomes" id="UP000787568"/>
    </source>
</evidence>
<keyword evidence="1" id="KW-0472">Membrane</keyword>
<keyword evidence="1" id="KW-0812">Transmembrane</keyword>
<keyword evidence="1" id="KW-1133">Transmembrane helix</keyword>